<keyword evidence="1" id="KW-0732">Signal</keyword>
<evidence type="ECO:0000313" key="3">
    <source>
        <dbReference type="Proteomes" id="UP000618240"/>
    </source>
</evidence>
<dbReference type="RefSeq" id="WP_225685965.1">
    <property type="nucleotide sequence ID" value="NZ_JAERSE020000001.1"/>
</dbReference>
<proteinExistence type="predicted"/>
<protein>
    <submittedName>
        <fullName evidence="2">Uncharacterized protein</fullName>
    </submittedName>
</protein>
<name>A0ABS7ZW75_9FLAO</name>
<comment type="caution">
    <text evidence="2">The sequence shown here is derived from an EMBL/GenBank/DDBJ whole genome shotgun (WGS) entry which is preliminary data.</text>
</comment>
<dbReference type="Proteomes" id="UP000618240">
    <property type="component" value="Unassembled WGS sequence"/>
</dbReference>
<reference evidence="2 3" key="1">
    <citation type="submission" date="2021-09" db="EMBL/GenBank/DDBJ databases">
        <title>Genome sequencing and assembly of Chryseobacterium sp. RG1.</title>
        <authorList>
            <person name="Chhetri G."/>
        </authorList>
    </citation>
    <scope>NUCLEOTIDE SEQUENCE [LARGE SCALE GENOMIC DNA]</scope>
    <source>
        <strain evidence="2 3">RG1</strain>
    </source>
</reference>
<feature type="chain" id="PRO_5045171689" evidence="1">
    <location>
        <begin position="19"/>
        <end position="291"/>
    </location>
</feature>
<dbReference type="EMBL" id="JAERSE020000001">
    <property type="protein sequence ID" value="MCA6065974.1"/>
    <property type="molecule type" value="Genomic_DNA"/>
</dbReference>
<gene>
    <name evidence="2" type="ORF">JI747_002215</name>
</gene>
<keyword evidence="3" id="KW-1185">Reference proteome</keyword>
<accession>A0ABS7ZW75</accession>
<feature type="signal peptide" evidence="1">
    <location>
        <begin position="1"/>
        <end position="18"/>
    </location>
</feature>
<evidence type="ECO:0000256" key="1">
    <source>
        <dbReference type="SAM" id="SignalP"/>
    </source>
</evidence>
<evidence type="ECO:0000313" key="2">
    <source>
        <dbReference type="EMBL" id="MCA6065974.1"/>
    </source>
</evidence>
<organism evidence="2 3">
    <name type="scientific">Chryseobacterium tagetis</name>
    <dbReference type="NCBI Taxonomy" id="2801334"/>
    <lineage>
        <taxon>Bacteria</taxon>
        <taxon>Pseudomonadati</taxon>
        <taxon>Bacteroidota</taxon>
        <taxon>Flavobacteriia</taxon>
        <taxon>Flavobacteriales</taxon>
        <taxon>Weeksellaceae</taxon>
        <taxon>Chryseobacterium group</taxon>
        <taxon>Chryseobacterium</taxon>
    </lineage>
</organism>
<sequence length="291" mass="30860">MKKTLIFSIALVSTLLHAQGNVGVATTNPRNNLDVNGDINIGKKLYVDSGTGTLLAGNEDQVLVSQGPNKPPKWKTFRIPDYLTNKYYLIFNDSFRDLNTISATNQGPSGTIGQGATFTNAETATTIVPATDFAQDTPLTSLTVAGKNFKPIAGLSQNFTVNSTQNSTYLLFETVAQQNNAGGDGSNIKFACGIFVDGLLKSIRINRLTPSPNSSTFITHTQIGGVENLTPGTHTVGVACSRLSNPVSGLTLGIGVPATTSVSNLNNFMTQSSLKVDVYEIPQNFSPVVNP</sequence>